<organism evidence="2">
    <name type="scientific">marine sediment metagenome</name>
    <dbReference type="NCBI Taxonomy" id="412755"/>
    <lineage>
        <taxon>unclassified sequences</taxon>
        <taxon>metagenomes</taxon>
        <taxon>ecological metagenomes</taxon>
    </lineage>
</organism>
<protein>
    <recommendedName>
        <fullName evidence="1">DUF551 domain-containing protein</fullName>
    </recommendedName>
</protein>
<proteinExistence type="predicted"/>
<dbReference type="AlphaFoldDB" id="A0A0F9W4Z3"/>
<gene>
    <name evidence="2" type="ORF">LCGC14_0404270</name>
</gene>
<comment type="caution">
    <text evidence="2">The sequence shown here is derived from an EMBL/GenBank/DDBJ whole genome shotgun (WGS) entry which is preliminary data.</text>
</comment>
<name>A0A0F9W4Z3_9ZZZZ</name>
<dbReference type="EMBL" id="LAZR01000350">
    <property type="protein sequence ID" value="KKN73118.1"/>
    <property type="molecule type" value="Genomic_DNA"/>
</dbReference>
<accession>A0A0F9W4Z3</accession>
<evidence type="ECO:0000313" key="2">
    <source>
        <dbReference type="EMBL" id="KKN73118.1"/>
    </source>
</evidence>
<dbReference type="InterPro" id="IPR007539">
    <property type="entry name" value="DUF551"/>
</dbReference>
<feature type="domain" description="DUF551" evidence="1">
    <location>
        <begin position="20"/>
        <end position="76"/>
    </location>
</feature>
<dbReference type="Pfam" id="PF04448">
    <property type="entry name" value="DUF551"/>
    <property type="match status" value="1"/>
</dbReference>
<reference evidence="2" key="1">
    <citation type="journal article" date="2015" name="Nature">
        <title>Complex archaea that bridge the gap between prokaryotes and eukaryotes.</title>
        <authorList>
            <person name="Spang A."/>
            <person name="Saw J.H."/>
            <person name="Jorgensen S.L."/>
            <person name="Zaremba-Niedzwiedzka K."/>
            <person name="Martijn J."/>
            <person name="Lind A.E."/>
            <person name="van Eijk R."/>
            <person name="Schleper C."/>
            <person name="Guy L."/>
            <person name="Ettema T.J."/>
        </authorList>
    </citation>
    <scope>NUCLEOTIDE SEQUENCE</scope>
</reference>
<evidence type="ECO:0000259" key="1">
    <source>
        <dbReference type="Pfam" id="PF04448"/>
    </source>
</evidence>
<sequence length="82" mass="9667">MKWISVMEGKPTGCWDKFHPDFSEEVLVANSCCVTVAYYNRNIGVWYTGEPTQNEKYKYLNWIDKITHWMPLPKNPHKGDTK</sequence>